<reference evidence="2" key="2">
    <citation type="journal article" date="2022" name="Hortic Res">
        <title>The genome of Dioscorea zingiberensis sheds light on the biosynthesis, origin and evolution of the medicinally important diosgenin saponins.</title>
        <authorList>
            <person name="Li Y."/>
            <person name="Tan C."/>
            <person name="Li Z."/>
            <person name="Guo J."/>
            <person name="Li S."/>
            <person name="Chen X."/>
            <person name="Wang C."/>
            <person name="Dai X."/>
            <person name="Yang H."/>
            <person name="Song W."/>
            <person name="Hou L."/>
            <person name="Xu J."/>
            <person name="Tong Z."/>
            <person name="Xu A."/>
            <person name="Yuan X."/>
            <person name="Wang W."/>
            <person name="Yang Q."/>
            <person name="Chen L."/>
            <person name="Sun Z."/>
            <person name="Wang K."/>
            <person name="Pan B."/>
            <person name="Chen J."/>
            <person name="Bao Y."/>
            <person name="Liu F."/>
            <person name="Qi X."/>
            <person name="Gang D.R."/>
            <person name="Wen J."/>
            <person name="Li J."/>
        </authorList>
    </citation>
    <scope>NUCLEOTIDE SEQUENCE</scope>
    <source>
        <strain evidence="2">Dzin_1.0</strain>
    </source>
</reference>
<organism evidence="2 3">
    <name type="scientific">Dioscorea zingiberensis</name>
    <dbReference type="NCBI Taxonomy" id="325984"/>
    <lineage>
        <taxon>Eukaryota</taxon>
        <taxon>Viridiplantae</taxon>
        <taxon>Streptophyta</taxon>
        <taxon>Embryophyta</taxon>
        <taxon>Tracheophyta</taxon>
        <taxon>Spermatophyta</taxon>
        <taxon>Magnoliopsida</taxon>
        <taxon>Liliopsida</taxon>
        <taxon>Dioscoreales</taxon>
        <taxon>Dioscoreaceae</taxon>
        <taxon>Dioscorea</taxon>
    </lineage>
</organism>
<name>A0A9D5HSX7_9LILI</name>
<evidence type="ECO:0000313" key="2">
    <source>
        <dbReference type="EMBL" id="KAJ0987346.1"/>
    </source>
</evidence>
<dbReference type="EMBL" id="JAGGNH010000001">
    <property type="protein sequence ID" value="KAJ0987346.1"/>
    <property type="molecule type" value="Genomic_DNA"/>
</dbReference>
<feature type="compositionally biased region" description="Low complexity" evidence="1">
    <location>
        <begin position="16"/>
        <end position="33"/>
    </location>
</feature>
<dbReference type="AlphaFoldDB" id="A0A9D5HSX7"/>
<gene>
    <name evidence="2" type="ORF">J5N97_005702</name>
</gene>
<sequence>MLQSGVHALVDQIFPAERAGSRSGSSGNGENEAIGGGSEGGAGSGEIEEARIGTTRKDGTGSAPQSGRSDLFHGCASLLELSGMTVDFEVRGSCLHSNTSGMEAVFVLKTDENL</sequence>
<proteinExistence type="predicted"/>
<feature type="region of interest" description="Disordered" evidence="1">
    <location>
        <begin position="13"/>
        <end position="69"/>
    </location>
</feature>
<evidence type="ECO:0000256" key="1">
    <source>
        <dbReference type="SAM" id="MobiDB-lite"/>
    </source>
</evidence>
<protein>
    <submittedName>
        <fullName evidence="2">Uncharacterized protein</fullName>
    </submittedName>
</protein>
<accession>A0A9D5HSX7</accession>
<dbReference type="Proteomes" id="UP001085076">
    <property type="component" value="Miscellaneous, Linkage group lg01"/>
</dbReference>
<feature type="compositionally biased region" description="Basic and acidic residues" evidence="1">
    <location>
        <begin position="48"/>
        <end position="59"/>
    </location>
</feature>
<comment type="caution">
    <text evidence="2">The sequence shown here is derived from an EMBL/GenBank/DDBJ whole genome shotgun (WGS) entry which is preliminary data.</text>
</comment>
<reference evidence="2" key="1">
    <citation type="submission" date="2021-03" db="EMBL/GenBank/DDBJ databases">
        <authorList>
            <person name="Li Z."/>
            <person name="Yang C."/>
        </authorList>
    </citation>
    <scope>NUCLEOTIDE SEQUENCE</scope>
    <source>
        <strain evidence="2">Dzin_1.0</strain>
        <tissue evidence="2">Leaf</tissue>
    </source>
</reference>
<feature type="compositionally biased region" description="Gly residues" evidence="1">
    <location>
        <begin position="34"/>
        <end position="44"/>
    </location>
</feature>
<keyword evidence="3" id="KW-1185">Reference proteome</keyword>
<evidence type="ECO:0000313" key="3">
    <source>
        <dbReference type="Proteomes" id="UP001085076"/>
    </source>
</evidence>